<feature type="transmembrane region" description="Helical" evidence="2">
    <location>
        <begin position="305"/>
        <end position="331"/>
    </location>
</feature>
<feature type="transmembrane region" description="Helical" evidence="2">
    <location>
        <begin position="137"/>
        <end position="157"/>
    </location>
</feature>
<accession>A0A4U6TZF5</accession>
<feature type="transmembrane region" description="Helical" evidence="2">
    <location>
        <begin position="191"/>
        <end position="207"/>
    </location>
</feature>
<dbReference type="EMBL" id="CM016557">
    <property type="protein sequence ID" value="TKW08450.1"/>
    <property type="molecule type" value="Genomic_DNA"/>
</dbReference>
<evidence type="ECO:0000256" key="1">
    <source>
        <dbReference type="SAM" id="MobiDB-lite"/>
    </source>
</evidence>
<feature type="transmembrane region" description="Helical" evidence="2">
    <location>
        <begin position="245"/>
        <end position="265"/>
    </location>
</feature>
<keyword evidence="2" id="KW-1133">Transmembrane helix</keyword>
<evidence type="ECO:0000313" key="3">
    <source>
        <dbReference type="EMBL" id="TKW08450.1"/>
    </source>
</evidence>
<keyword evidence="2" id="KW-0472">Membrane</keyword>
<evidence type="ECO:0000313" key="4">
    <source>
        <dbReference type="Proteomes" id="UP000298652"/>
    </source>
</evidence>
<dbReference type="Gramene" id="TKW08450">
    <property type="protein sequence ID" value="TKW08450"/>
    <property type="gene ID" value="SEVIR_6G028400v2"/>
</dbReference>
<sequence length="339" mass="38058">MEEPLNSSRPPVRRWRQASVYWNAGRRFFSNASAEARDSDQDDEQKDLEKNSTLVRQPPASVLLGLPARSFLVIDPIKRTISRLVRAVVVNDTPQDQLQEQQKRCSRYSQKALLFAITTFVAYLGSSSASLSSTGNTTFKVAMVAFFVAIPIDLISVTRTPARWGYTLVYLSWFLLVLLSYLLLVSFHKDYRCAIIPVLLLFFAALLQRKLRPSVRQQNTTNTKPAQHLDSDEGDDRALENVFEWSAGVVNCGGLISMILGHYMYMVGPDHLTEVSIIGFLFFFTVVLGLYLMMVTTVRNAELTLYVGILPVVLGFLLVGTLIATVIQGVWLSRNDSHV</sequence>
<keyword evidence="4" id="KW-1185">Reference proteome</keyword>
<name>A0A4U6TZF5_SETVI</name>
<feature type="region of interest" description="Disordered" evidence="1">
    <location>
        <begin position="33"/>
        <end position="52"/>
    </location>
</feature>
<dbReference type="Proteomes" id="UP000298652">
    <property type="component" value="Chromosome 6"/>
</dbReference>
<proteinExistence type="predicted"/>
<feature type="transmembrane region" description="Helical" evidence="2">
    <location>
        <begin position="277"/>
        <end position="298"/>
    </location>
</feature>
<dbReference type="OMA" id="RTPRWGY"/>
<protein>
    <submittedName>
        <fullName evidence="3">Uncharacterized protein</fullName>
    </submittedName>
</protein>
<feature type="transmembrane region" description="Helical" evidence="2">
    <location>
        <begin position="112"/>
        <end position="131"/>
    </location>
</feature>
<gene>
    <name evidence="3" type="ORF">SEVIR_6G028400v2</name>
</gene>
<reference evidence="3" key="1">
    <citation type="submission" date="2019-03" db="EMBL/GenBank/DDBJ databases">
        <title>WGS assembly of Setaria viridis.</title>
        <authorList>
            <person name="Huang P."/>
            <person name="Jenkins J."/>
            <person name="Grimwood J."/>
            <person name="Barry K."/>
            <person name="Healey A."/>
            <person name="Mamidi S."/>
            <person name="Sreedasyam A."/>
            <person name="Shu S."/>
            <person name="Feldman M."/>
            <person name="Wu J."/>
            <person name="Yu Y."/>
            <person name="Chen C."/>
            <person name="Johnson J."/>
            <person name="Rokhsar D."/>
            <person name="Baxter I."/>
            <person name="Schmutz J."/>
            <person name="Brutnell T."/>
            <person name="Kellogg E."/>
        </authorList>
    </citation>
    <scope>NUCLEOTIDE SEQUENCE [LARGE SCALE GENOMIC DNA]</scope>
</reference>
<feature type="transmembrane region" description="Helical" evidence="2">
    <location>
        <begin position="164"/>
        <end position="185"/>
    </location>
</feature>
<evidence type="ECO:0000256" key="2">
    <source>
        <dbReference type="SAM" id="Phobius"/>
    </source>
</evidence>
<dbReference type="AlphaFoldDB" id="A0A4U6TZF5"/>
<organism evidence="3 4">
    <name type="scientific">Setaria viridis</name>
    <name type="common">Green bristlegrass</name>
    <name type="synonym">Setaria italica subsp. viridis</name>
    <dbReference type="NCBI Taxonomy" id="4556"/>
    <lineage>
        <taxon>Eukaryota</taxon>
        <taxon>Viridiplantae</taxon>
        <taxon>Streptophyta</taxon>
        <taxon>Embryophyta</taxon>
        <taxon>Tracheophyta</taxon>
        <taxon>Spermatophyta</taxon>
        <taxon>Magnoliopsida</taxon>
        <taxon>Liliopsida</taxon>
        <taxon>Poales</taxon>
        <taxon>Poaceae</taxon>
        <taxon>PACMAD clade</taxon>
        <taxon>Panicoideae</taxon>
        <taxon>Panicodae</taxon>
        <taxon>Paniceae</taxon>
        <taxon>Cenchrinae</taxon>
        <taxon>Setaria</taxon>
    </lineage>
</organism>
<keyword evidence="2" id="KW-0812">Transmembrane</keyword>